<protein>
    <submittedName>
        <fullName evidence="4">ANK_REP_REGION domain-containing protein</fullName>
    </submittedName>
</protein>
<dbReference type="Proteomes" id="UP000046392">
    <property type="component" value="Unplaced"/>
</dbReference>
<feature type="repeat" description="ANK" evidence="1">
    <location>
        <begin position="279"/>
        <end position="300"/>
    </location>
</feature>
<dbReference type="AlphaFoldDB" id="A0A0N5BFQ8"/>
<dbReference type="PRINTS" id="PR01415">
    <property type="entry name" value="ANKYRIN"/>
</dbReference>
<feature type="repeat" description="ANK" evidence="1">
    <location>
        <begin position="380"/>
        <end position="412"/>
    </location>
</feature>
<dbReference type="InterPro" id="IPR002110">
    <property type="entry name" value="Ankyrin_rpt"/>
</dbReference>
<dbReference type="SMART" id="SM00248">
    <property type="entry name" value="ANK"/>
    <property type="match status" value="5"/>
</dbReference>
<dbReference type="Gene3D" id="1.25.40.20">
    <property type="entry name" value="Ankyrin repeat-containing domain"/>
    <property type="match status" value="1"/>
</dbReference>
<keyword evidence="1" id="KW-0040">ANK repeat</keyword>
<dbReference type="STRING" id="174720.A0A0N5BFQ8"/>
<dbReference type="WBParaSite" id="SPAL_0000482300.1">
    <property type="protein sequence ID" value="SPAL_0000482300.1"/>
    <property type="gene ID" value="SPAL_0000482300"/>
</dbReference>
<dbReference type="PROSITE" id="PS50088">
    <property type="entry name" value="ANK_REPEAT"/>
    <property type="match status" value="3"/>
</dbReference>
<proteinExistence type="predicted"/>
<keyword evidence="3" id="KW-1185">Reference proteome</keyword>
<dbReference type="SUPFAM" id="SSF48403">
    <property type="entry name" value="Ankyrin repeat"/>
    <property type="match status" value="1"/>
</dbReference>
<dbReference type="Pfam" id="PF12796">
    <property type="entry name" value="Ank_2"/>
    <property type="match status" value="1"/>
</dbReference>
<dbReference type="PANTHER" id="PTHR24184">
    <property type="entry name" value="SI:CH211-189E2.2"/>
    <property type="match status" value="1"/>
</dbReference>
<evidence type="ECO:0000313" key="4">
    <source>
        <dbReference type="WBParaSite" id="SPAL_0000482300.1"/>
    </source>
</evidence>
<dbReference type="PROSITE" id="PS50297">
    <property type="entry name" value="ANK_REP_REGION"/>
    <property type="match status" value="3"/>
</dbReference>
<feature type="compositionally biased region" description="Basic and acidic residues" evidence="2">
    <location>
        <begin position="117"/>
        <end position="131"/>
    </location>
</feature>
<feature type="repeat" description="ANK" evidence="1">
    <location>
        <begin position="313"/>
        <end position="345"/>
    </location>
</feature>
<dbReference type="PANTHER" id="PTHR24184:SF11">
    <property type="entry name" value="ANKYRIN REPEAT AND SOCS BOX CONTAINING 3"/>
    <property type="match status" value="1"/>
</dbReference>
<dbReference type="InterPro" id="IPR036770">
    <property type="entry name" value="Ankyrin_rpt-contain_sf"/>
</dbReference>
<dbReference type="GO" id="GO:0005929">
    <property type="term" value="C:cilium"/>
    <property type="evidence" value="ECO:0007669"/>
    <property type="project" value="TreeGrafter"/>
</dbReference>
<evidence type="ECO:0000256" key="2">
    <source>
        <dbReference type="SAM" id="MobiDB-lite"/>
    </source>
</evidence>
<accession>A0A0N5BFQ8</accession>
<feature type="region of interest" description="Disordered" evidence="2">
    <location>
        <begin position="112"/>
        <end position="131"/>
    </location>
</feature>
<evidence type="ECO:0000256" key="1">
    <source>
        <dbReference type="PROSITE-ProRule" id="PRU00023"/>
    </source>
</evidence>
<sequence length="436" mass="48832">MSMKKDVESLRNEIIKKDLDIKSKISSISFQKFDSKIDLHKCTKDIQELIEKHQSLISKFEDFGKSFFYGVDKKSFVDDVTEYKNECVSNRANLRKSIITATRQIEEETKNQLFASDDSKDSQKKNRERNLKLQNEETIQLMENLRHRLVNQVQLSEEATTVIVNSSETISKTNAQMDTVGSHIKSGGVLIRRYGRRLFTDRILAMVASAEEKAELRDLLLENRGELAKRLIEKNRSLLEELDDTERAPIHWAASGGCLPIVELTIREAPHLVDSPDDSGWTPLMIASSAGRYEIVKVLLTFPNINLNARNKLGCTPLIYAISKNRIKISELLIKGGADVNIQDNLGGSALHRAAATNNMEGCLSLLKSVKLRIDIMDKSGNTPLHEAASEGNDEVAFLLAKNGANTGLLNKDDKTPIDIARTAELMRKLKIAGNQ</sequence>
<organism evidence="3 4">
    <name type="scientific">Strongyloides papillosus</name>
    <name type="common">Intestinal threadworm</name>
    <dbReference type="NCBI Taxonomy" id="174720"/>
    <lineage>
        <taxon>Eukaryota</taxon>
        <taxon>Metazoa</taxon>
        <taxon>Ecdysozoa</taxon>
        <taxon>Nematoda</taxon>
        <taxon>Chromadorea</taxon>
        <taxon>Rhabditida</taxon>
        <taxon>Tylenchina</taxon>
        <taxon>Panagrolaimomorpha</taxon>
        <taxon>Strongyloidoidea</taxon>
        <taxon>Strongyloididae</taxon>
        <taxon>Strongyloides</taxon>
    </lineage>
</organism>
<name>A0A0N5BFQ8_STREA</name>
<evidence type="ECO:0000313" key="3">
    <source>
        <dbReference type="Proteomes" id="UP000046392"/>
    </source>
</evidence>
<reference evidence="4" key="1">
    <citation type="submission" date="2017-02" db="UniProtKB">
        <authorList>
            <consortium name="WormBaseParasite"/>
        </authorList>
    </citation>
    <scope>IDENTIFICATION</scope>
</reference>
<dbReference type="Pfam" id="PF13637">
    <property type="entry name" value="Ank_4"/>
    <property type="match status" value="1"/>
</dbReference>